<feature type="chain" id="PRO_5003980493" evidence="1">
    <location>
        <begin position="33"/>
        <end position="191"/>
    </location>
</feature>
<dbReference type="Gene3D" id="2.40.128.20">
    <property type="match status" value="1"/>
</dbReference>
<proteinExistence type="evidence at transcript level"/>
<evidence type="ECO:0000256" key="1">
    <source>
        <dbReference type="SAM" id="SignalP"/>
    </source>
</evidence>
<dbReference type="AlphaFoldDB" id="L7LT04"/>
<accession>L7LT04</accession>
<dbReference type="EMBL" id="GACK01011011">
    <property type="protein sequence ID" value="JAA54023.1"/>
    <property type="molecule type" value="mRNA"/>
</dbReference>
<name>L7LT04_RHIPC</name>
<reference evidence="2" key="1">
    <citation type="submission" date="2012-11" db="EMBL/GenBank/DDBJ databases">
        <authorList>
            <person name="Lucero-Rivera Y.E."/>
            <person name="Tovar-Ramirez D."/>
        </authorList>
    </citation>
    <scope>NUCLEOTIDE SEQUENCE</scope>
    <source>
        <tissue evidence="2">Salivary gland</tissue>
    </source>
</reference>
<keyword evidence="1" id="KW-0732">Signal</keyword>
<sequence>MAKAAQKPLTAFVSSAFALMLIFGDFSSFQEADVPDIRKFYAAREIIWTVNTTKLIPEYCKVDYVNLTSQKYAFFERDYTLSGTKIKENLAGMYTRMSSSMTFNGMRVFHQNETSFSSYEQLLYVYQDNKCGIFNVTLLLRSTDTFYDIRVKDSAVGHPDSSCVAMFLELCSREHITHITTVYNSSCPRRR</sequence>
<dbReference type="InterPro" id="IPR012674">
    <property type="entry name" value="Calycin"/>
</dbReference>
<organism evidence="2">
    <name type="scientific">Rhipicephalus pulchellus</name>
    <name type="common">Yellow backed tick</name>
    <name type="synonym">Dermacentor pulchellus</name>
    <dbReference type="NCBI Taxonomy" id="72859"/>
    <lineage>
        <taxon>Eukaryota</taxon>
        <taxon>Metazoa</taxon>
        <taxon>Ecdysozoa</taxon>
        <taxon>Arthropoda</taxon>
        <taxon>Chelicerata</taxon>
        <taxon>Arachnida</taxon>
        <taxon>Acari</taxon>
        <taxon>Parasitiformes</taxon>
        <taxon>Ixodida</taxon>
        <taxon>Ixodoidea</taxon>
        <taxon>Ixodidae</taxon>
        <taxon>Rhipicephalinae</taxon>
        <taxon>Rhipicephalus</taxon>
        <taxon>Rhipicephalus</taxon>
    </lineage>
</organism>
<protein>
    <submittedName>
        <fullName evidence="2">Putative group i salivary lipocalin</fullName>
    </submittedName>
</protein>
<reference evidence="2" key="2">
    <citation type="journal article" date="2015" name="J. Proteomics">
        <title>Sexual differences in the sialomes of the zebra tick, Rhipicephalus pulchellus.</title>
        <authorList>
            <person name="Tan A.W."/>
            <person name="Francischetti I.M."/>
            <person name="Slovak M."/>
            <person name="Kini R.M."/>
            <person name="Ribeiro J.M."/>
        </authorList>
    </citation>
    <scope>NUCLEOTIDE SEQUENCE</scope>
    <source>
        <tissue evidence="2">Salivary gland</tissue>
    </source>
</reference>
<evidence type="ECO:0000313" key="2">
    <source>
        <dbReference type="EMBL" id="JAA54023.1"/>
    </source>
</evidence>
<feature type="signal peptide" evidence="1">
    <location>
        <begin position="1"/>
        <end position="32"/>
    </location>
</feature>